<sequence length="187" mass="21018">MTSFWRLALVIGLCLTSLGKFIAVFQPTFSSVTAKRVLLRDITALTFARGQNTHSRRSNAIPQLKCIGGSAYREWDAYPSVAQCYNRGYDGQDVQWECRAELPKSVFLGRVRVSCEGYDYPDDPYILSGSCGLEYELEYTGKKRHNRFFSRHILGSSDNIKYAAIFGLLGLAALIWYCCLPGSRDDG</sequence>
<evidence type="ECO:0000256" key="13">
    <source>
        <dbReference type="ARBA" id="ARBA00031116"/>
    </source>
</evidence>
<evidence type="ECO:0000256" key="8">
    <source>
        <dbReference type="ARBA" id="ARBA00022824"/>
    </source>
</evidence>
<comment type="subcellular location">
    <subcellularLocation>
        <location evidence="1">Endoplasmic reticulum membrane</location>
        <topology evidence="1">Single-pass type I membrane protein</topology>
    </subcellularLocation>
</comment>
<evidence type="ECO:0000256" key="4">
    <source>
        <dbReference type="ARBA" id="ARBA00022448"/>
    </source>
</evidence>
<proteinExistence type="inferred from homology"/>
<keyword evidence="8" id="KW-0256">Endoplasmic reticulum</keyword>
<dbReference type="GO" id="GO:0006816">
    <property type="term" value="P:calcium ion transport"/>
    <property type="evidence" value="ECO:0007669"/>
    <property type="project" value="UniProtKB-KW"/>
</dbReference>
<evidence type="ECO:0000256" key="9">
    <source>
        <dbReference type="ARBA" id="ARBA00022837"/>
    </source>
</evidence>
<dbReference type="AlphaFoldDB" id="A0A8E0RTX8"/>
<dbReference type="GO" id="GO:2001256">
    <property type="term" value="P:regulation of store-operated calcium entry"/>
    <property type="evidence" value="ECO:0007669"/>
    <property type="project" value="InterPro"/>
</dbReference>
<accession>A0A8E0RTX8</accession>
<dbReference type="Proteomes" id="UP000728185">
    <property type="component" value="Unassembled WGS sequence"/>
</dbReference>
<keyword evidence="6 14" id="KW-0812">Transmembrane</keyword>
<evidence type="ECO:0000256" key="6">
    <source>
        <dbReference type="ARBA" id="ARBA00022692"/>
    </source>
</evidence>
<evidence type="ECO:0000313" key="16">
    <source>
        <dbReference type="Proteomes" id="UP000728185"/>
    </source>
</evidence>
<keyword evidence="7" id="KW-0732">Signal</keyword>
<dbReference type="InterPro" id="IPR009567">
    <property type="entry name" value="SARAF"/>
</dbReference>
<protein>
    <recommendedName>
        <fullName evidence="3">Store-operated calcium entry-associated regulatory factor</fullName>
    </recommendedName>
    <alternativeName>
        <fullName evidence="13">Transmembrane protein 66</fullName>
    </alternativeName>
</protein>
<evidence type="ECO:0000256" key="2">
    <source>
        <dbReference type="ARBA" id="ARBA00006833"/>
    </source>
</evidence>
<evidence type="ECO:0000256" key="14">
    <source>
        <dbReference type="SAM" id="Phobius"/>
    </source>
</evidence>
<reference evidence="15" key="1">
    <citation type="submission" date="2019-05" db="EMBL/GenBank/DDBJ databases">
        <title>Annotation for the trematode Fasciolopsis buski.</title>
        <authorList>
            <person name="Choi Y.-J."/>
        </authorList>
    </citation>
    <scope>NUCLEOTIDE SEQUENCE</scope>
    <source>
        <strain evidence="15">HT</strain>
        <tissue evidence="15">Whole worm</tissue>
    </source>
</reference>
<dbReference type="PANTHER" id="PTHR15929">
    <property type="entry name" value="STORE-OPERATED CALCIUM ENTRY-ASSOCIATED REGULATORY FACTOR"/>
    <property type="match status" value="1"/>
</dbReference>
<comment type="similarity">
    <text evidence="2">Belongs to the SARAF family.</text>
</comment>
<evidence type="ECO:0000256" key="1">
    <source>
        <dbReference type="ARBA" id="ARBA00004115"/>
    </source>
</evidence>
<dbReference type="OrthoDB" id="20303at2759"/>
<feature type="transmembrane region" description="Helical" evidence="14">
    <location>
        <begin position="160"/>
        <end position="180"/>
    </location>
</feature>
<evidence type="ECO:0000256" key="12">
    <source>
        <dbReference type="ARBA" id="ARBA00023136"/>
    </source>
</evidence>
<dbReference type="GO" id="GO:0005789">
    <property type="term" value="C:endoplasmic reticulum membrane"/>
    <property type="evidence" value="ECO:0007669"/>
    <property type="project" value="UniProtKB-SubCell"/>
</dbReference>
<evidence type="ECO:0000256" key="7">
    <source>
        <dbReference type="ARBA" id="ARBA00022729"/>
    </source>
</evidence>
<organism evidence="15 16">
    <name type="scientific">Fasciolopsis buskii</name>
    <dbReference type="NCBI Taxonomy" id="27845"/>
    <lineage>
        <taxon>Eukaryota</taxon>
        <taxon>Metazoa</taxon>
        <taxon>Spiralia</taxon>
        <taxon>Lophotrochozoa</taxon>
        <taxon>Platyhelminthes</taxon>
        <taxon>Trematoda</taxon>
        <taxon>Digenea</taxon>
        <taxon>Plagiorchiida</taxon>
        <taxon>Echinostomata</taxon>
        <taxon>Echinostomatoidea</taxon>
        <taxon>Fasciolidae</taxon>
        <taxon>Fasciolopsis</taxon>
    </lineage>
</organism>
<keyword evidence="10 14" id="KW-1133">Transmembrane helix</keyword>
<gene>
    <name evidence="15" type="ORF">FBUS_02382</name>
</gene>
<name>A0A8E0RTX8_9TREM</name>
<keyword evidence="11" id="KW-0406">Ion transport</keyword>
<keyword evidence="5" id="KW-0109">Calcium transport</keyword>
<comment type="caution">
    <text evidence="15">The sequence shown here is derived from an EMBL/GenBank/DDBJ whole genome shotgun (WGS) entry which is preliminary data.</text>
</comment>
<dbReference type="PANTHER" id="PTHR15929:SF0">
    <property type="entry name" value="STORE-OPERATED CALCIUM ENTRY-ASSOCIATED REGULATORY FACTOR"/>
    <property type="match status" value="1"/>
</dbReference>
<evidence type="ECO:0000256" key="11">
    <source>
        <dbReference type="ARBA" id="ARBA00023065"/>
    </source>
</evidence>
<keyword evidence="16" id="KW-1185">Reference proteome</keyword>
<evidence type="ECO:0000256" key="10">
    <source>
        <dbReference type="ARBA" id="ARBA00022989"/>
    </source>
</evidence>
<evidence type="ECO:0000256" key="5">
    <source>
        <dbReference type="ARBA" id="ARBA00022568"/>
    </source>
</evidence>
<dbReference type="EMBL" id="LUCM01008940">
    <property type="protein sequence ID" value="KAA0187695.1"/>
    <property type="molecule type" value="Genomic_DNA"/>
</dbReference>
<dbReference type="Pfam" id="PF06682">
    <property type="entry name" value="SARAF"/>
    <property type="match status" value="1"/>
</dbReference>
<keyword evidence="12 14" id="KW-0472">Membrane</keyword>
<keyword evidence="4" id="KW-0813">Transport</keyword>
<evidence type="ECO:0000256" key="3">
    <source>
        <dbReference type="ARBA" id="ARBA00016584"/>
    </source>
</evidence>
<keyword evidence="9" id="KW-0106">Calcium</keyword>
<evidence type="ECO:0000313" key="15">
    <source>
        <dbReference type="EMBL" id="KAA0187695.1"/>
    </source>
</evidence>